<dbReference type="InterPro" id="IPR020590">
    <property type="entry name" value="Guanylate_kinase_CS"/>
</dbReference>
<dbReference type="InterPro" id="IPR001478">
    <property type="entry name" value="PDZ"/>
</dbReference>
<dbReference type="GO" id="GO:0005923">
    <property type="term" value="C:bicellular tight junction"/>
    <property type="evidence" value="ECO:0007669"/>
    <property type="project" value="UniProtKB-SubCell"/>
</dbReference>
<keyword evidence="9" id="KW-0472">Membrane</keyword>
<dbReference type="SUPFAM" id="SSF51045">
    <property type="entry name" value="WW domain"/>
    <property type="match status" value="2"/>
</dbReference>
<feature type="region of interest" description="Disordered" evidence="14">
    <location>
        <begin position="183"/>
        <end position="296"/>
    </location>
</feature>
<keyword evidence="5" id="KW-0677">Repeat</keyword>
<dbReference type="PROSITE" id="PS00856">
    <property type="entry name" value="GUANYLATE_KINASE_1"/>
    <property type="match status" value="1"/>
</dbReference>
<evidence type="ECO:0000256" key="5">
    <source>
        <dbReference type="ARBA" id="ARBA00022737"/>
    </source>
</evidence>
<feature type="domain" description="WW" evidence="15">
    <location>
        <begin position="343"/>
        <end position="376"/>
    </location>
</feature>
<dbReference type="Gene3D" id="3.30.63.10">
    <property type="entry name" value="Guanylate Kinase phosphate binding domain"/>
    <property type="match status" value="1"/>
</dbReference>
<dbReference type="FunFam" id="2.30.42.10:FF:000015">
    <property type="entry name" value="Membrane associated guanylate kinase, WW and PDZ domain containing 1"/>
    <property type="match status" value="1"/>
</dbReference>
<keyword evidence="7" id="KW-0067">ATP-binding</keyword>
<feature type="region of interest" description="Disordered" evidence="14">
    <location>
        <begin position="553"/>
        <end position="608"/>
    </location>
</feature>
<dbReference type="PROSITE" id="PS50052">
    <property type="entry name" value="GUANYLATE_KINASE_2"/>
    <property type="match status" value="1"/>
</dbReference>
<feature type="compositionally biased region" description="Low complexity" evidence="14">
    <location>
        <begin position="386"/>
        <end position="400"/>
    </location>
</feature>
<evidence type="ECO:0000256" key="6">
    <source>
        <dbReference type="ARBA" id="ARBA00022741"/>
    </source>
</evidence>
<dbReference type="SMART" id="SM00456">
    <property type="entry name" value="WW"/>
    <property type="match status" value="2"/>
</dbReference>
<feature type="compositionally biased region" description="Polar residues" evidence="14">
    <location>
        <begin position="254"/>
        <end position="269"/>
    </location>
</feature>
<dbReference type="PROSITE" id="PS50106">
    <property type="entry name" value="PDZ"/>
    <property type="match status" value="6"/>
</dbReference>
<dbReference type="SUPFAM" id="SSF52540">
    <property type="entry name" value="P-loop containing nucleoside triphosphate hydrolases"/>
    <property type="match status" value="1"/>
</dbReference>
<dbReference type="GO" id="GO:0005634">
    <property type="term" value="C:nucleus"/>
    <property type="evidence" value="ECO:0007669"/>
    <property type="project" value="UniProtKB-ARBA"/>
</dbReference>
<dbReference type="SUPFAM" id="SSF50156">
    <property type="entry name" value="PDZ domain-like"/>
    <property type="match status" value="6"/>
</dbReference>
<dbReference type="Ensembl" id="ENSPNYT00000001064.1">
    <property type="protein sequence ID" value="ENSPNYP00000001045.1"/>
    <property type="gene ID" value="ENSPNYG00000000799.1"/>
</dbReference>
<dbReference type="GO" id="GO:0005524">
    <property type="term" value="F:ATP binding"/>
    <property type="evidence" value="ECO:0007669"/>
    <property type="project" value="UniProtKB-KW"/>
</dbReference>
<evidence type="ECO:0000259" key="17">
    <source>
        <dbReference type="PROSITE" id="PS50106"/>
    </source>
</evidence>
<dbReference type="FunFam" id="2.30.42.10:FF:000005">
    <property type="entry name" value="Membrane associated guanylate kinase, WW and PDZ domain containing 1"/>
    <property type="match status" value="1"/>
</dbReference>
<feature type="compositionally biased region" description="Basic and acidic residues" evidence="14">
    <location>
        <begin position="328"/>
        <end position="338"/>
    </location>
</feature>
<dbReference type="CDD" id="cd06735">
    <property type="entry name" value="PDZ5_MAGI-1_3-like"/>
    <property type="match status" value="1"/>
</dbReference>
<dbReference type="InterPro" id="IPR036034">
    <property type="entry name" value="PDZ_sf"/>
</dbReference>
<evidence type="ECO:0000256" key="14">
    <source>
        <dbReference type="SAM" id="MobiDB-lite"/>
    </source>
</evidence>
<comment type="function">
    <text evidence="10">Plays a role in coupling actin fibers to cell junctions in endothelial cells, via its interaction with AMOTL2 and CDH5. May regulate acid-induced ASIC3 currents by modulating its expression at the cell surface.</text>
</comment>
<evidence type="ECO:0000256" key="9">
    <source>
        <dbReference type="ARBA" id="ARBA00023136"/>
    </source>
</evidence>
<feature type="compositionally biased region" description="Low complexity" evidence="14">
    <location>
        <begin position="906"/>
        <end position="917"/>
    </location>
</feature>
<dbReference type="Pfam" id="PF16666">
    <property type="entry name" value="MAGI_u5"/>
    <property type="match status" value="1"/>
</dbReference>
<evidence type="ECO:0000256" key="1">
    <source>
        <dbReference type="ARBA" id="ARBA00004170"/>
    </source>
</evidence>
<dbReference type="FunFam" id="3.30.63.10:FF:000003">
    <property type="entry name" value="Membrane-associated guanylate kinase, WW and PDZ domain-containing protein 3 isoform 1"/>
    <property type="match status" value="1"/>
</dbReference>
<evidence type="ECO:0000259" key="15">
    <source>
        <dbReference type="PROSITE" id="PS50020"/>
    </source>
</evidence>
<dbReference type="CDD" id="cd00201">
    <property type="entry name" value="WW"/>
    <property type="match status" value="2"/>
</dbReference>
<feature type="domain" description="PDZ" evidence="17">
    <location>
        <begin position="969"/>
        <end position="1065"/>
    </location>
</feature>
<evidence type="ECO:0000256" key="13">
    <source>
        <dbReference type="ARBA" id="ARBA00079517"/>
    </source>
</evidence>
<dbReference type="SMART" id="SM00072">
    <property type="entry name" value="GuKc"/>
    <property type="match status" value="1"/>
</dbReference>
<feature type="domain" description="PDZ" evidence="17">
    <location>
        <begin position="441"/>
        <end position="510"/>
    </location>
</feature>
<reference evidence="18" key="1">
    <citation type="submission" date="2023-09" db="UniProtKB">
        <authorList>
            <consortium name="Ensembl"/>
        </authorList>
    </citation>
    <scope>IDENTIFICATION</scope>
</reference>
<accession>A0A3B4ESM2</accession>
<sequence length="1205" mass="130559">MSKPALKKNHWTSRLNEVSVSKDARGELNVPLRGGAENGEFAYIGPLNHNAVVYKSGKLGEGELLLEVENLSISGLPLYDIYTVLKNCKGPARFKTVRQGSKLTKDLKQYLSQRFQKSSPDHELQQTIRDNLYRHAVPCTTRAPREGEVPGVDYDFLSVEQFLELEKSGTLLEIGTYDGNYYGTPKPPVQPPSGKVISSSGNSGDAPLPDGLRSSLPGSQHSTPRRSKSYNDMHNAGLVPGEQQQEDDEDLHDMNSSFTGTDLSYAGTTPSPPAITESTQQTHTHLSHPPPEDPLGPLPDNWEMAYTENGEVYFIDHNTRTTSWIDPRCLDKPQKPLEESEDDELPPGWEKIDDPVYGVYYVDHINRKTQYENPVLEAKKRRQLEQQQPQQPQPQSQQPPEGELSVVASNVMKAELSVSVFLGGKPFFTRNRSELKGTFINTKLKKSRRGFGFTVVGGDEPDEFLQIKSLVLDGPAALDGKMETGDVIVSVNDTCVLGYTHAQVVKIFQSIPIGSMVNLELCRGYPLPFDPDDPNTSLVTSVAILDNKEPIIVNGQEPSNSYDSPSSHGSQNNNNGPTNSGVPVNGLPRPHSPSTEVASDTSSQHGYPSDVVTLASSIATQPELITVHMEKGDKGFGFTIADSPGGGGQRVKQIVDYPRCRGLREGDIIVEVNKRNVQSMSHNQVVDLLSKCPKGSEVTMLVQRGVAPAKKSPKLQLSRKDSQNSSQHSVSSHRSAHTDSPVHSSLAPALSESNAPPPPSQPLKPDPFKIWAQSRSMYENPTRPTVLVHKCLWQLVDFTVPDFQEQDIFLWRKDTGFGFRILGGNEPGEPIYIGHIVKYGAADEDGRLRSGDELICVDGTAVVGKSHQLVVQLMQQAAKQGHVNLTVRRKSTYAVKAEGDMPPSPASSHHSSTQAPSLTEDIGKRTPQGSQNSLNTVSSGSGSTSGIGSGGGGGVGGGGGGSAVVAPYDVEIRRGENEGFGFVIVSSVSRPEAGTTFAGNACVAMPHKIGRIIEGSPADRCGKLKVGDRILAVNGCSITNKSHSDIVNLIKEAGNTVTLRIIPGDESSNASLLTNAEKIATITTTHTAQQQAAPEDSEFYSVDLERDNKGFGFSLRGGREYNMDLYVLRLAEDGAAVRNGKMMVGDEILEINGESTKGMKHARAIELIKNGGRRVHLVLKRGDGSVPEYGGSIYENIPFSPIFTP</sequence>
<dbReference type="CDD" id="cd06734">
    <property type="entry name" value="PDZ4_MAGI-1_3-like"/>
    <property type="match status" value="1"/>
</dbReference>
<dbReference type="AlphaFoldDB" id="A0A3B4ESM2"/>
<dbReference type="FunFam" id="2.30.42.10:FF:000012">
    <property type="entry name" value="Membrane associated guanylate kinase, WW and PDZ domain containing 1"/>
    <property type="match status" value="1"/>
</dbReference>
<feature type="domain" description="PDZ" evidence="17">
    <location>
        <begin position="807"/>
        <end position="889"/>
    </location>
</feature>
<evidence type="ECO:0000313" key="18">
    <source>
        <dbReference type="Ensembl" id="ENSPNYP00000001045.1"/>
    </source>
</evidence>
<dbReference type="PANTHER" id="PTHR10316:SF12">
    <property type="entry name" value="MEMBRANE-ASSOCIATED GUANYLATE KINASE, WW AND PDZ DOMAIN-CONTAINING PROTEIN 1"/>
    <property type="match status" value="1"/>
</dbReference>
<feature type="compositionally biased region" description="Polar residues" evidence="14">
    <location>
        <begin position="556"/>
        <end position="582"/>
    </location>
</feature>
<feature type="domain" description="PDZ" evidence="17">
    <location>
        <begin position="17"/>
        <end position="100"/>
    </location>
</feature>
<evidence type="ECO:0000256" key="11">
    <source>
        <dbReference type="ARBA" id="ARBA00070829"/>
    </source>
</evidence>
<feature type="compositionally biased region" description="Pro residues" evidence="14">
    <location>
        <begin position="755"/>
        <end position="765"/>
    </location>
</feature>
<dbReference type="Gene3D" id="2.20.70.10">
    <property type="match status" value="2"/>
</dbReference>
<evidence type="ECO:0000256" key="10">
    <source>
        <dbReference type="ARBA" id="ARBA00058771"/>
    </source>
</evidence>
<dbReference type="GO" id="GO:0007165">
    <property type="term" value="P:signal transduction"/>
    <property type="evidence" value="ECO:0007669"/>
    <property type="project" value="TreeGrafter"/>
</dbReference>
<feature type="domain" description="WW" evidence="15">
    <location>
        <begin position="296"/>
        <end position="329"/>
    </location>
</feature>
<protein>
    <recommendedName>
        <fullName evidence="11">Membrane-associated guanylate kinase, WW and PDZ domain-containing protein 1</fullName>
    </recommendedName>
    <alternativeName>
        <fullName evidence="12">BAI1-associated protein 1</fullName>
    </alternativeName>
    <alternativeName>
        <fullName evidence="13">Membrane-associated guanylate kinase inverted 1</fullName>
    </alternativeName>
</protein>
<dbReference type="GO" id="GO:0016020">
    <property type="term" value="C:membrane"/>
    <property type="evidence" value="ECO:0007669"/>
    <property type="project" value="UniProtKB-SubCell"/>
</dbReference>
<feature type="compositionally biased region" description="Gly residues" evidence="14">
    <location>
        <begin position="943"/>
        <end position="958"/>
    </location>
</feature>
<feature type="domain" description="Guanylate kinase-like" evidence="16">
    <location>
        <begin position="93"/>
        <end position="190"/>
    </location>
</feature>
<dbReference type="PANTHER" id="PTHR10316">
    <property type="entry name" value="MEMBRANE ASSOCIATED GUANYLATE KINASE-RELATED"/>
    <property type="match status" value="1"/>
</dbReference>
<feature type="domain" description="PDZ" evidence="17">
    <location>
        <begin position="1101"/>
        <end position="1183"/>
    </location>
</feature>
<evidence type="ECO:0000256" key="4">
    <source>
        <dbReference type="ARBA" id="ARBA00022553"/>
    </source>
</evidence>
<dbReference type="STRING" id="303518.ENSPNYP00000001045"/>
<dbReference type="PROSITE" id="PS01159">
    <property type="entry name" value="WW_DOMAIN_1"/>
    <property type="match status" value="2"/>
</dbReference>
<proteinExistence type="predicted"/>
<evidence type="ECO:0000256" key="2">
    <source>
        <dbReference type="ARBA" id="ARBA00004435"/>
    </source>
</evidence>
<dbReference type="CDD" id="cd06732">
    <property type="entry name" value="PDZ2_MAGI-1_3-like"/>
    <property type="match status" value="1"/>
</dbReference>
<dbReference type="InterPro" id="IPR008144">
    <property type="entry name" value="Guanylate_kin-like_dom"/>
</dbReference>
<dbReference type="GO" id="GO:0005737">
    <property type="term" value="C:cytoplasm"/>
    <property type="evidence" value="ECO:0007669"/>
    <property type="project" value="UniProtKB-ARBA"/>
</dbReference>
<dbReference type="InterPro" id="IPR008145">
    <property type="entry name" value="GK/Ca_channel_bsu"/>
</dbReference>
<feature type="region of interest" description="Disordered" evidence="14">
    <location>
        <begin position="897"/>
        <end position="958"/>
    </location>
</feature>
<dbReference type="FunFam" id="2.30.42.10:FF:000006">
    <property type="entry name" value="Membrane associated guanylate kinase, WW and PDZ domain containing 1"/>
    <property type="match status" value="1"/>
</dbReference>
<comment type="subcellular location">
    <subcellularLocation>
        <location evidence="2">Cell junction</location>
        <location evidence="2">Tight junction</location>
    </subcellularLocation>
    <subcellularLocation>
        <location evidence="1">Membrane</location>
        <topology evidence="1">Peripheral membrane protein</topology>
    </subcellularLocation>
</comment>
<dbReference type="Pfam" id="PF00595">
    <property type="entry name" value="PDZ"/>
    <property type="match status" value="5"/>
</dbReference>
<dbReference type="FunFam" id="2.20.70.10:FF:000002">
    <property type="entry name" value="Membrane-associated guanylate kinase, WW and PDZ domain-containing protein 3 isoform 1"/>
    <property type="match status" value="1"/>
</dbReference>
<evidence type="ECO:0000259" key="16">
    <source>
        <dbReference type="PROSITE" id="PS50052"/>
    </source>
</evidence>
<dbReference type="Pfam" id="PF00397">
    <property type="entry name" value="WW"/>
    <property type="match status" value="2"/>
</dbReference>
<feature type="compositionally biased region" description="Polar residues" evidence="14">
    <location>
        <begin position="927"/>
        <end position="937"/>
    </location>
</feature>
<dbReference type="Gene3D" id="2.30.42.10">
    <property type="match status" value="6"/>
</dbReference>
<evidence type="ECO:0000256" key="3">
    <source>
        <dbReference type="ARBA" id="ARBA00022427"/>
    </source>
</evidence>
<dbReference type="SMART" id="SM00228">
    <property type="entry name" value="PDZ"/>
    <property type="match status" value="6"/>
</dbReference>
<dbReference type="Pfam" id="PF00625">
    <property type="entry name" value="Guanylate_kin"/>
    <property type="match status" value="1"/>
</dbReference>
<dbReference type="FunFam" id="2.30.42.10:FF:000103">
    <property type="entry name" value="membrane-associated guanylate kinase, WW and PDZ domain-containing protein 1 isoform X2"/>
    <property type="match status" value="1"/>
</dbReference>
<feature type="compositionally biased region" description="Polar residues" evidence="14">
    <location>
        <begin position="592"/>
        <end position="606"/>
    </location>
</feature>
<dbReference type="FunFam" id="2.30.42.10:FF:000042">
    <property type="entry name" value="Membrane-associated guanylate kinase, WW and PDZ domain-containing protein 3 isoform 1"/>
    <property type="match status" value="1"/>
</dbReference>
<evidence type="ECO:0000256" key="8">
    <source>
        <dbReference type="ARBA" id="ARBA00022949"/>
    </source>
</evidence>
<feature type="domain" description="PDZ" evidence="17">
    <location>
        <begin position="626"/>
        <end position="704"/>
    </location>
</feature>
<dbReference type="CDD" id="cd06733">
    <property type="entry name" value="PDZ3_MAGI-1_3-like"/>
    <property type="match status" value="1"/>
</dbReference>
<dbReference type="PROSITE" id="PS50020">
    <property type="entry name" value="WW_DOMAIN_2"/>
    <property type="match status" value="2"/>
</dbReference>
<evidence type="ECO:0000256" key="12">
    <source>
        <dbReference type="ARBA" id="ARBA00078448"/>
    </source>
</evidence>
<feature type="compositionally biased region" description="Low complexity" evidence="14">
    <location>
        <begin position="723"/>
        <end position="733"/>
    </location>
</feature>
<dbReference type="CDD" id="cd06730">
    <property type="entry name" value="PDZ0_MAGI-1_3-like"/>
    <property type="match status" value="1"/>
</dbReference>
<keyword evidence="3" id="KW-0796">Tight junction</keyword>
<keyword evidence="8" id="KW-0965">Cell junction</keyword>
<dbReference type="CDD" id="cd06731">
    <property type="entry name" value="PDZ1_MAGI-1_3-like"/>
    <property type="match status" value="1"/>
</dbReference>
<dbReference type="InterPro" id="IPR027417">
    <property type="entry name" value="P-loop_NTPase"/>
</dbReference>
<dbReference type="Pfam" id="PF16663">
    <property type="entry name" value="MAGI_u1"/>
    <property type="match status" value="1"/>
</dbReference>
<dbReference type="InterPro" id="IPR001202">
    <property type="entry name" value="WW_dom"/>
</dbReference>
<keyword evidence="4" id="KW-0597">Phosphoprotein</keyword>
<feature type="region of interest" description="Disordered" evidence="14">
    <location>
        <begin position="327"/>
        <end position="350"/>
    </location>
</feature>
<dbReference type="InterPro" id="IPR036020">
    <property type="entry name" value="WW_dom_sf"/>
</dbReference>
<name>A0A3B4ESM2_9CICH</name>
<evidence type="ECO:0000256" key="7">
    <source>
        <dbReference type="ARBA" id="ARBA00022840"/>
    </source>
</evidence>
<feature type="region of interest" description="Disordered" evidence="14">
    <location>
        <begin position="705"/>
        <end position="767"/>
    </location>
</feature>
<dbReference type="GeneTree" id="ENSGT00940000155820"/>
<organism evidence="18">
    <name type="scientific">Pundamilia nyererei</name>
    <dbReference type="NCBI Taxonomy" id="303518"/>
    <lineage>
        <taxon>Eukaryota</taxon>
        <taxon>Metazoa</taxon>
        <taxon>Chordata</taxon>
        <taxon>Craniata</taxon>
        <taxon>Vertebrata</taxon>
        <taxon>Euteleostomi</taxon>
        <taxon>Actinopterygii</taxon>
        <taxon>Neopterygii</taxon>
        <taxon>Teleostei</taxon>
        <taxon>Neoteleostei</taxon>
        <taxon>Acanthomorphata</taxon>
        <taxon>Ovalentaria</taxon>
        <taxon>Cichlomorphae</taxon>
        <taxon>Cichliformes</taxon>
        <taxon>Cichlidae</taxon>
        <taxon>African cichlids</taxon>
        <taxon>Pseudocrenilabrinae</taxon>
        <taxon>Haplochromini</taxon>
        <taxon>Pundamilia</taxon>
    </lineage>
</organism>
<keyword evidence="6" id="KW-0547">Nucleotide-binding</keyword>
<dbReference type="FunFam" id="2.20.70.10:FF:000001">
    <property type="entry name" value="Membrane-associated guanylate kinase, WW and PDZ domain-containing protein 1"/>
    <property type="match status" value="1"/>
</dbReference>
<feature type="region of interest" description="Disordered" evidence="14">
    <location>
        <begin position="380"/>
        <end position="403"/>
    </location>
</feature>